<accession>A0A347VTG7</accession>
<dbReference type="Proteomes" id="UP000477070">
    <property type="component" value="Unassembled WGS sequence"/>
</dbReference>
<evidence type="ECO:0000313" key="2">
    <source>
        <dbReference type="EMBL" id="TLD94293.1"/>
    </source>
</evidence>
<dbReference type="EMBL" id="QBIU01000001">
    <property type="protein sequence ID" value="MWV69574.1"/>
    <property type="molecule type" value="Genomic_DNA"/>
</dbReference>
<keyword evidence="3" id="KW-1185">Reference proteome</keyword>
<organism evidence="2 3">
    <name type="scientific">Helicobacter saguini</name>
    <dbReference type="NCBI Taxonomy" id="1548018"/>
    <lineage>
        <taxon>Bacteria</taxon>
        <taxon>Pseudomonadati</taxon>
        <taxon>Campylobacterota</taxon>
        <taxon>Epsilonproteobacteria</taxon>
        <taxon>Campylobacterales</taxon>
        <taxon>Helicobacteraceae</taxon>
        <taxon>Helicobacter</taxon>
    </lineage>
</organism>
<evidence type="ECO:0000313" key="3">
    <source>
        <dbReference type="Proteomes" id="UP000029714"/>
    </source>
</evidence>
<reference evidence="2 3" key="1">
    <citation type="journal article" date="2014" name="Genome Announc.">
        <title>Draft genome sequences of eight enterohepatic helicobacter species isolated from both laboratory and wild rodents.</title>
        <authorList>
            <person name="Sheh A."/>
            <person name="Shen Z."/>
            <person name="Fox J.G."/>
        </authorList>
    </citation>
    <scope>NUCLEOTIDE SEQUENCE [LARGE SCALE GENOMIC DNA]</scope>
    <source>
        <strain evidence="2 3">MIT 97-6194</strain>
    </source>
</reference>
<name>A0A347VTG7_9HELI</name>
<comment type="caution">
    <text evidence="2">The sequence shown here is derived from an EMBL/GenBank/DDBJ whole genome shotgun (WGS) entry which is preliminary data.</text>
</comment>
<dbReference type="AlphaFoldDB" id="A0A347VTG7"/>
<evidence type="ECO:0008006" key="5">
    <source>
        <dbReference type="Google" id="ProtNLM"/>
    </source>
</evidence>
<proteinExistence type="predicted"/>
<sequence>MKKIILLCLINMCYAAIPTTNKEFSDNNMPQDSKTIKHNVMLGATFGIGIAFDILQASGVWDVKETSYPYRNANIKTNVNMGSVSIFGSYQYIGHTLHFLSDTRLGFGANVLTSDYDYSLYLEQLTGYYFPFGNNVGLAFKIGLILNILVPEKYSEVNDTSIYPYMPLNTDITAIYFFGSKIGLEYNFSNITLGGFFTYLFYYDISIASSVDTTSLNMYNAINKSFPYGWQVEIVYRF</sequence>
<evidence type="ECO:0000313" key="4">
    <source>
        <dbReference type="Proteomes" id="UP000477070"/>
    </source>
</evidence>
<dbReference type="Proteomes" id="UP000029714">
    <property type="component" value="Unassembled WGS sequence"/>
</dbReference>
<reference evidence="2" key="3">
    <citation type="submission" date="2018-04" db="EMBL/GenBank/DDBJ databases">
        <authorList>
            <person name="Sheh A."/>
            <person name="Shen Z."/>
            <person name="Mannion A.J."/>
            <person name="Fox J.G."/>
        </authorList>
    </citation>
    <scope>NUCLEOTIDE SEQUENCE</scope>
    <source>
        <strain evidence="2">MIT 97-6194</strain>
    </source>
</reference>
<evidence type="ECO:0000313" key="1">
    <source>
        <dbReference type="EMBL" id="MWV69574.1"/>
    </source>
</evidence>
<reference evidence="2 3" key="2">
    <citation type="journal article" date="2016" name="Infect. Immun.">
        <title>Helicobacter saguini, a Novel Helicobacter Isolated from Cotton-Top Tamarins with Ulcerative Colitis, Has Proinflammatory Properties and Induces Typhlocolitis and Dysplasia in Gnotobiotic IL-10-/- Mice.</title>
        <authorList>
            <person name="Shen Z."/>
            <person name="Mannion A."/>
            <person name="Whary M.T."/>
            <person name="Muthupalani S."/>
            <person name="Sheh A."/>
            <person name="Feng Y."/>
            <person name="Gong G."/>
            <person name="Vandamme P."/>
            <person name="Holcombe H.R."/>
            <person name="Paster B.J."/>
            <person name="Fox J.G."/>
        </authorList>
    </citation>
    <scope>NUCLEOTIDE SEQUENCE [LARGE SCALE GENOMIC DNA]</scope>
    <source>
        <strain evidence="2 3">MIT 97-6194</strain>
    </source>
</reference>
<protein>
    <recommendedName>
        <fullName evidence="5">Outer membrane protein beta-barrel domain-containing protein</fullName>
    </recommendedName>
</protein>
<dbReference type="EMBL" id="JRMP02000008">
    <property type="protein sequence ID" value="TLD94293.1"/>
    <property type="molecule type" value="Genomic_DNA"/>
</dbReference>
<dbReference type="RefSeq" id="WP_034573275.1">
    <property type="nucleotide sequence ID" value="NZ_JRMP02000008.1"/>
</dbReference>
<reference evidence="1 4" key="4">
    <citation type="submission" date="2019-12" db="EMBL/GenBank/DDBJ databases">
        <title>Multi-Generational Helicobacter saguini Isolates.</title>
        <authorList>
            <person name="Mannion A."/>
            <person name="Shen Z."/>
            <person name="Fox J.G."/>
        </authorList>
    </citation>
    <scope>NUCLEOTIDE SEQUENCE [LARGE SCALE GENOMIC DNA]</scope>
    <source>
        <strain evidence="1">16-048</strain>
        <strain evidence="4">16-048 (F4)</strain>
    </source>
</reference>
<gene>
    <name evidence="1" type="ORF">DCO61_06040</name>
    <name evidence="2" type="ORF">LS64_006125</name>
</gene>